<keyword evidence="1" id="KW-1133">Transmembrane helix</keyword>
<reference evidence="3" key="1">
    <citation type="submission" date="2016-10" db="EMBL/GenBank/DDBJ databases">
        <authorList>
            <person name="Varghese N."/>
            <person name="Submissions S."/>
        </authorList>
    </citation>
    <scope>NUCLEOTIDE SEQUENCE [LARGE SCALE GENOMIC DNA]</scope>
    <source>
        <strain evidence="3">CGMCC 1.10369</strain>
    </source>
</reference>
<proteinExistence type="predicted"/>
<evidence type="ECO:0000256" key="1">
    <source>
        <dbReference type="SAM" id="Phobius"/>
    </source>
</evidence>
<gene>
    <name evidence="2" type="ORF">SAMN04488053_102370</name>
</gene>
<feature type="transmembrane region" description="Helical" evidence="1">
    <location>
        <begin position="43"/>
        <end position="61"/>
    </location>
</feature>
<protein>
    <submittedName>
        <fullName evidence="2">Uncharacterized protein</fullName>
    </submittedName>
</protein>
<dbReference type="AlphaFoldDB" id="A0A1H0D7B4"/>
<keyword evidence="1" id="KW-0472">Membrane</keyword>
<dbReference type="EMBL" id="FNIL01000002">
    <property type="protein sequence ID" value="SDN66003.1"/>
    <property type="molecule type" value="Genomic_DNA"/>
</dbReference>
<dbReference type="RefSeq" id="WP_090841748.1">
    <property type="nucleotide sequence ID" value="NZ_FNIL01000002.1"/>
</dbReference>
<keyword evidence="1" id="KW-0812">Transmembrane</keyword>
<dbReference type="Proteomes" id="UP000198778">
    <property type="component" value="Unassembled WGS sequence"/>
</dbReference>
<organism evidence="2 3">
    <name type="scientific">Alkalicoccus daliensis</name>
    <dbReference type="NCBI Taxonomy" id="745820"/>
    <lineage>
        <taxon>Bacteria</taxon>
        <taxon>Bacillati</taxon>
        <taxon>Bacillota</taxon>
        <taxon>Bacilli</taxon>
        <taxon>Bacillales</taxon>
        <taxon>Bacillaceae</taxon>
        <taxon>Alkalicoccus</taxon>
    </lineage>
</organism>
<evidence type="ECO:0000313" key="3">
    <source>
        <dbReference type="Proteomes" id="UP000198778"/>
    </source>
</evidence>
<evidence type="ECO:0000313" key="2">
    <source>
        <dbReference type="EMBL" id="SDN66003.1"/>
    </source>
</evidence>
<keyword evidence="3" id="KW-1185">Reference proteome</keyword>
<name>A0A1H0D7B4_9BACI</name>
<dbReference type="STRING" id="745820.SAMN04488053_102370"/>
<sequence>MEILTGLLLLVIAVAFWIVGLILPNFRHADSEGSVPEKKLYKYGIIGLLIGVGSFLIIWLIN</sequence>
<feature type="transmembrane region" description="Helical" evidence="1">
    <location>
        <begin position="6"/>
        <end position="23"/>
    </location>
</feature>
<accession>A0A1H0D7B4</accession>